<dbReference type="GO" id="GO:0046933">
    <property type="term" value="F:proton-transporting ATP synthase activity, rotational mechanism"/>
    <property type="evidence" value="ECO:0007669"/>
    <property type="project" value="TreeGrafter"/>
</dbReference>
<name>A0AA97K0J8_EUBMA</name>
<evidence type="ECO:0000256" key="3">
    <source>
        <dbReference type="ARBA" id="ARBA00022448"/>
    </source>
</evidence>
<evidence type="ECO:0000256" key="9">
    <source>
        <dbReference type="ARBA" id="ARBA00022989"/>
    </source>
</evidence>
<keyword evidence="7" id="KW-0375">Hydrogen ion transport</keyword>
<keyword evidence="11" id="KW-0406">Ion transport</keyword>
<evidence type="ECO:0000256" key="2">
    <source>
        <dbReference type="ARBA" id="ARBA00005895"/>
    </source>
</evidence>
<dbReference type="PANTHER" id="PTHR13080">
    <property type="entry name" value="ATP SYNTHASE F CHAIN, MITOCHONDRIAL-RELATED"/>
    <property type="match status" value="1"/>
</dbReference>
<evidence type="ECO:0000313" key="20">
    <source>
        <dbReference type="Proteomes" id="UP001190640"/>
    </source>
</evidence>
<keyword evidence="10" id="KW-0007">Acetylation</keyword>
<evidence type="ECO:0000256" key="17">
    <source>
        <dbReference type="ARBA" id="ARBA00064647"/>
    </source>
</evidence>
<evidence type="ECO:0000256" key="12">
    <source>
        <dbReference type="ARBA" id="ARBA00023128"/>
    </source>
</evidence>
<evidence type="ECO:0000256" key="19">
    <source>
        <dbReference type="SAM" id="Phobius"/>
    </source>
</evidence>
<comment type="subunit">
    <text evidence="17">Component of the ATP synthase complex composed at least of ATP5F1A/subunit alpha, ATP5F1B/subunit beta, ATP5MC1/subunit c (homooctomer), MT-ATP6/subunit a, MT-ATP8/subunit 8, ATP5ME/subunit e, ATP5MF/subunit f, ATP5MG/subunit g, ATP5MK/subunit k, ATP5MJ/subunit j, ATP5F1C/subunit gamma, ATP5F1D/subunit delta, ATP5F1E/subunit epsilon, ATP5PF/subunit F6, ATP5PB/subunit b, ATP5PD/subunit d, ATP5PO/subunit OSCP. ATP synthase complex consists of a soluble F(1) head domain (subunits alpha(3) and beta(3)) - the catalytic core - and a membrane F(0) domain - the membrane proton channel (subunits c, a, 8, e, f, g, k and j). These two domains are linked by a central stalk (subunits gamma, delta, and epsilon) rotating inside the F1 region and a stationary peripheral stalk (subunits F6, b, d, and OSCP).</text>
</comment>
<keyword evidence="3" id="KW-0813">Transport</keyword>
<keyword evidence="20" id="KW-1185">Reference proteome</keyword>
<evidence type="ECO:0000256" key="13">
    <source>
        <dbReference type="ARBA" id="ARBA00023136"/>
    </source>
</evidence>
<dbReference type="GO" id="GO:0005743">
    <property type="term" value="C:mitochondrial inner membrane"/>
    <property type="evidence" value="ECO:0007669"/>
    <property type="project" value="UniProtKB-SubCell"/>
</dbReference>
<gene>
    <name evidence="21" type="primary">ATP5MF</name>
</gene>
<comment type="function">
    <text evidence="16">Subunit f, of the mitochondrial membrane ATP synthase complex (F(1)F(0) ATP synthase or Complex V) that produces ATP from ADP in the presence of a proton gradient across the membrane which is generated by electron transport complexes of the respiratory chain. ATP synthase complex consist of a soluble F(1) head domain - the catalytic core - and a membrane F(1) domain - the membrane proton channel. These two domains are linked by a central stalk rotating inside the F(1) region and a stationary peripheral stalk. During catalysis, ATP synthesis in the catalytic domain of F(1) is coupled via a rotary mechanism of the central stalk subunits to proton translocation. In vivo, can only synthesize ATP although its ATP hydrolase activity can be activated artificially in vitro. Part of the complex F(0) domain.</text>
</comment>
<dbReference type="Proteomes" id="UP001190640">
    <property type="component" value="Chromosome 12"/>
</dbReference>
<evidence type="ECO:0000256" key="5">
    <source>
        <dbReference type="ARBA" id="ARBA00022553"/>
    </source>
</evidence>
<organism evidence="20 21">
    <name type="scientific">Eublepharis macularius</name>
    <name type="common">Leopard gecko</name>
    <name type="synonym">Cyrtodactylus macularius</name>
    <dbReference type="NCBI Taxonomy" id="481883"/>
    <lineage>
        <taxon>Eukaryota</taxon>
        <taxon>Metazoa</taxon>
        <taxon>Chordata</taxon>
        <taxon>Craniata</taxon>
        <taxon>Vertebrata</taxon>
        <taxon>Euteleostomi</taxon>
        <taxon>Lepidosauria</taxon>
        <taxon>Squamata</taxon>
        <taxon>Bifurcata</taxon>
        <taxon>Gekkota</taxon>
        <taxon>Eublepharidae</taxon>
        <taxon>Eublepharinae</taxon>
        <taxon>Eublepharis</taxon>
    </lineage>
</organism>
<evidence type="ECO:0000256" key="8">
    <source>
        <dbReference type="ARBA" id="ARBA00022792"/>
    </source>
</evidence>
<accession>A0AA97K0J8</accession>
<evidence type="ECO:0000256" key="11">
    <source>
        <dbReference type="ARBA" id="ARBA00023065"/>
    </source>
</evidence>
<dbReference type="PANTHER" id="PTHR13080:SF16">
    <property type="entry name" value="ATP SYNTHASE SUBUNIT F, MITOCHONDRIAL"/>
    <property type="match status" value="1"/>
</dbReference>
<dbReference type="InterPro" id="IPR019344">
    <property type="entry name" value="F1F0-ATPsyn_F_prd"/>
</dbReference>
<feature type="transmembrane region" description="Helical" evidence="19">
    <location>
        <begin position="57"/>
        <end position="77"/>
    </location>
</feature>
<evidence type="ECO:0000256" key="15">
    <source>
        <dbReference type="ARBA" id="ARBA00032201"/>
    </source>
</evidence>
<evidence type="ECO:0000256" key="16">
    <source>
        <dbReference type="ARBA" id="ARBA00054012"/>
    </source>
</evidence>
<keyword evidence="12" id="KW-0496">Mitochondrion</keyword>
<keyword evidence="13 19" id="KW-0472">Membrane</keyword>
<evidence type="ECO:0000256" key="18">
    <source>
        <dbReference type="ARBA" id="ARBA00070733"/>
    </source>
</evidence>
<sequence length="89" mass="10312">MADRPVPVKDMPLLDVKLGQLPSWLATRNYSPTGVISGCRSGYNRFYNKYINVKKCGIGGIAMMLTGYVVISYIWSYDHIKHDRWRKYH</sequence>
<evidence type="ECO:0000256" key="10">
    <source>
        <dbReference type="ARBA" id="ARBA00022990"/>
    </source>
</evidence>
<dbReference type="KEGG" id="emc:129338710"/>
<evidence type="ECO:0000256" key="1">
    <source>
        <dbReference type="ARBA" id="ARBA00004434"/>
    </source>
</evidence>
<protein>
    <recommendedName>
        <fullName evidence="18">ATP synthase F(0) complex subunit f, mitochondrial</fullName>
    </recommendedName>
    <alternativeName>
        <fullName evidence="15">ATP synthase membrane subunit f</fullName>
    </alternativeName>
</protein>
<keyword evidence="8" id="KW-0999">Mitochondrion inner membrane</keyword>
<dbReference type="AlphaFoldDB" id="A0AA97K0J8"/>
<comment type="similarity">
    <text evidence="2">Belongs to the ATPase F chain family.</text>
</comment>
<dbReference type="Pfam" id="PF10206">
    <property type="entry name" value="WRW"/>
    <property type="match status" value="1"/>
</dbReference>
<evidence type="ECO:0000256" key="7">
    <source>
        <dbReference type="ARBA" id="ARBA00022781"/>
    </source>
</evidence>
<dbReference type="GO" id="GO:0045259">
    <property type="term" value="C:proton-transporting ATP synthase complex"/>
    <property type="evidence" value="ECO:0007669"/>
    <property type="project" value="UniProtKB-KW"/>
</dbReference>
<evidence type="ECO:0000313" key="21">
    <source>
        <dbReference type="RefSeq" id="XP_054849115.1"/>
    </source>
</evidence>
<dbReference type="RefSeq" id="XP_054849115.1">
    <property type="nucleotide sequence ID" value="XM_054993140.1"/>
</dbReference>
<keyword evidence="5" id="KW-0597">Phosphoprotein</keyword>
<dbReference type="GO" id="GO:0042776">
    <property type="term" value="P:proton motive force-driven mitochondrial ATP synthesis"/>
    <property type="evidence" value="ECO:0007669"/>
    <property type="project" value="TreeGrafter"/>
</dbReference>
<dbReference type="GeneID" id="129338710"/>
<evidence type="ECO:0000256" key="4">
    <source>
        <dbReference type="ARBA" id="ARBA00022547"/>
    </source>
</evidence>
<keyword evidence="6 19" id="KW-0812">Transmembrane</keyword>
<dbReference type="CTD" id="9551"/>
<reference evidence="21" key="1">
    <citation type="submission" date="2025-08" db="UniProtKB">
        <authorList>
            <consortium name="RefSeq"/>
        </authorList>
    </citation>
    <scope>IDENTIFICATION</scope>
    <source>
        <tissue evidence="21">Blood</tissue>
    </source>
</reference>
<keyword evidence="14" id="KW-0066">ATP synthesis</keyword>
<keyword evidence="4" id="KW-0138">CF(0)</keyword>
<proteinExistence type="inferred from homology"/>
<keyword evidence="9 19" id="KW-1133">Transmembrane helix</keyword>
<comment type="subcellular location">
    <subcellularLocation>
        <location evidence="1">Mitochondrion inner membrane</location>
        <topology evidence="1">Single-pass membrane protein</topology>
    </subcellularLocation>
</comment>
<evidence type="ECO:0000256" key="14">
    <source>
        <dbReference type="ARBA" id="ARBA00023310"/>
    </source>
</evidence>
<evidence type="ECO:0000256" key="6">
    <source>
        <dbReference type="ARBA" id="ARBA00022692"/>
    </source>
</evidence>